<sequence length="102" mass="12274">MRTLAYLFIPLKIILADGGYRGEIIEQVKNKFGYIIEVVMRNDQRKKDFHPISKRWVIERTFAWLDNDRRLCRNYELLLENSENMVKLSAIKIFTQKNLNRL</sequence>
<reference evidence="2 3" key="1">
    <citation type="submission" date="2015-01" db="EMBL/GenBank/DDBJ databases">
        <authorList>
            <person name="Xiang T."/>
            <person name="Song Y."/>
            <person name="Huang L."/>
            <person name="Wang B."/>
            <person name="Wu P."/>
        </authorList>
    </citation>
    <scope>NUCLEOTIDE SEQUENCE [LARGE SCALE GENOMIC DNA]</scope>
    <source>
        <strain evidence="2 3">Cc12</strain>
    </source>
</reference>
<dbReference type="EMBL" id="CDOE01000060">
    <property type="protein sequence ID" value="CEN35759.1"/>
    <property type="molecule type" value="Genomic_DNA"/>
</dbReference>
<dbReference type="GO" id="GO:0006313">
    <property type="term" value="P:DNA transposition"/>
    <property type="evidence" value="ECO:0007669"/>
    <property type="project" value="InterPro"/>
</dbReference>
<evidence type="ECO:0000259" key="1">
    <source>
        <dbReference type="Pfam" id="PF01609"/>
    </source>
</evidence>
<dbReference type="Pfam" id="PF01609">
    <property type="entry name" value="DDE_Tnp_1"/>
    <property type="match status" value="1"/>
</dbReference>
<feature type="domain" description="Transposase IS4-like" evidence="1">
    <location>
        <begin position="10"/>
        <end position="71"/>
    </location>
</feature>
<dbReference type="AlphaFoldDB" id="A0A0B7HB55"/>
<proteinExistence type="predicted"/>
<dbReference type="PANTHER" id="PTHR30007:SF0">
    <property type="entry name" value="TRANSPOSASE"/>
    <property type="match status" value="1"/>
</dbReference>
<accession>A0A0B7HB55</accession>
<protein>
    <submittedName>
        <fullName evidence="2">Transposase</fullName>
    </submittedName>
</protein>
<dbReference type="Proteomes" id="UP000044026">
    <property type="component" value="Unassembled WGS sequence"/>
</dbReference>
<dbReference type="PANTHER" id="PTHR30007">
    <property type="entry name" value="PHP DOMAIN PROTEIN"/>
    <property type="match status" value="1"/>
</dbReference>
<dbReference type="InterPro" id="IPR002559">
    <property type="entry name" value="Transposase_11"/>
</dbReference>
<dbReference type="GO" id="GO:0003677">
    <property type="term" value="F:DNA binding"/>
    <property type="evidence" value="ECO:0007669"/>
    <property type="project" value="InterPro"/>
</dbReference>
<name>A0A0B7HB55_9FLAO</name>
<evidence type="ECO:0000313" key="2">
    <source>
        <dbReference type="EMBL" id="CEN35759.1"/>
    </source>
</evidence>
<gene>
    <name evidence="2" type="ORF">CCAN12_630004</name>
</gene>
<evidence type="ECO:0000313" key="3">
    <source>
        <dbReference type="Proteomes" id="UP000044026"/>
    </source>
</evidence>
<organism evidence="2 3">
    <name type="scientific">Capnocytophaga canimorsus</name>
    <dbReference type="NCBI Taxonomy" id="28188"/>
    <lineage>
        <taxon>Bacteria</taxon>
        <taxon>Pseudomonadati</taxon>
        <taxon>Bacteroidota</taxon>
        <taxon>Flavobacteriia</taxon>
        <taxon>Flavobacteriales</taxon>
        <taxon>Flavobacteriaceae</taxon>
        <taxon>Capnocytophaga</taxon>
    </lineage>
</organism>
<dbReference type="GO" id="GO:0004803">
    <property type="term" value="F:transposase activity"/>
    <property type="evidence" value="ECO:0007669"/>
    <property type="project" value="InterPro"/>
</dbReference>